<dbReference type="InterPro" id="IPR052066">
    <property type="entry name" value="Glycosphingolipid_Hydrolases"/>
</dbReference>
<dbReference type="Gene3D" id="3.20.20.80">
    <property type="entry name" value="Glycosidases"/>
    <property type="match status" value="1"/>
</dbReference>
<dbReference type="InterPro" id="IPR017853">
    <property type="entry name" value="GH"/>
</dbReference>
<dbReference type="GO" id="GO:0004553">
    <property type="term" value="F:hydrolase activity, hydrolyzing O-glycosyl compounds"/>
    <property type="evidence" value="ECO:0007669"/>
    <property type="project" value="InterPro"/>
</dbReference>
<feature type="domain" description="Glycoside hydrolase family 5" evidence="6">
    <location>
        <begin position="192"/>
        <end position="400"/>
    </location>
</feature>
<comment type="similarity">
    <text evidence="1 4">Belongs to the glycosyl hydrolase 5 (cellulase A) family.</text>
</comment>
<keyword evidence="5" id="KW-0732">Signal</keyword>
<reference evidence="7" key="1">
    <citation type="submission" date="2023-08" db="EMBL/GenBank/DDBJ databases">
        <authorList>
            <person name="Chen Y."/>
            <person name="Shah S."/>
            <person name="Dougan E. K."/>
            <person name="Thang M."/>
            <person name="Chan C."/>
        </authorList>
    </citation>
    <scope>NUCLEOTIDE SEQUENCE</scope>
</reference>
<evidence type="ECO:0000259" key="6">
    <source>
        <dbReference type="Pfam" id="PF00150"/>
    </source>
</evidence>
<evidence type="ECO:0000313" key="8">
    <source>
        <dbReference type="Proteomes" id="UP001178507"/>
    </source>
</evidence>
<evidence type="ECO:0000256" key="1">
    <source>
        <dbReference type="ARBA" id="ARBA00005641"/>
    </source>
</evidence>
<organism evidence="7 8">
    <name type="scientific">Effrenium voratum</name>
    <dbReference type="NCBI Taxonomy" id="2562239"/>
    <lineage>
        <taxon>Eukaryota</taxon>
        <taxon>Sar</taxon>
        <taxon>Alveolata</taxon>
        <taxon>Dinophyceae</taxon>
        <taxon>Suessiales</taxon>
        <taxon>Symbiodiniaceae</taxon>
        <taxon>Effrenium</taxon>
    </lineage>
</organism>
<dbReference type="PANTHER" id="PTHR31308">
    <property type="match status" value="1"/>
</dbReference>
<sequence>MSFLLGVACLVCRALAGDFSTVPGTGFFVDGDGVQRLFRGVNLVRKERGAWQVTHEELNVMQKLGLNVVRYGVIWSNVEEAPGVYNDTYLKEVRGQIELLYSHGIYSFLEMHQDLLSPFFCAGQDGSPFFYNTPPNSSEYLKGGSKAYPMPFAKPEYIEGPSAEAYGPWGQPKCGRLSQWGESYATYASCSTWQAFYDNVDGVQDKFAAAWSAVASAVAQDNPGVMGIEILNEPWVGDIYADPLLLVGGKADRQNLVPLYDRVQKALREVVPEVPIMFEPITGGSIMDREVGFTQDTAPGGPAMKRKNAFTFHLYCPLIQSDVPLPSSGKLIKRIELAVCNKFDQLNLDTRGRQSQMLGAGSFLSEYGSIPATSEATNMMSRLLSVADSNMMSWTFWEMGMLKRAPDWIQNSLDRSYPAVVPGRVVRFTTEMNITVAGTTLNSFHVEFVASDSREAKIQLARSAFPLSSRRVSFKIVPESATFRLNSTSNAIFIASAPTTTVVMEAVYQHEEVNYLKHLNAIQI</sequence>
<proteinExistence type="inferred from homology"/>
<evidence type="ECO:0000256" key="5">
    <source>
        <dbReference type="SAM" id="SignalP"/>
    </source>
</evidence>
<dbReference type="Gene3D" id="2.60.40.1180">
    <property type="entry name" value="Golgi alpha-mannosidase II"/>
    <property type="match status" value="1"/>
</dbReference>
<dbReference type="Proteomes" id="UP001178507">
    <property type="component" value="Unassembled WGS sequence"/>
</dbReference>
<feature type="signal peptide" evidence="5">
    <location>
        <begin position="1"/>
        <end position="16"/>
    </location>
</feature>
<name>A0AA36MTY3_9DINO</name>
<dbReference type="EMBL" id="CAUJNA010000668">
    <property type="protein sequence ID" value="CAJ1379891.1"/>
    <property type="molecule type" value="Genomic_DNA"/>
</dbReference>
<dbReference type="SUPFAM" id="SSF51445">
    <property type="entry name" value="(Trans)glycosidases"/>
    <property type="match status" value="1"/>
</dbReference>
<dbReference type="InterPro" id="IPR001547">
    <property type="entry name" value="Glyco_hydro_5"/>
</dbReference>
<evidence type="ECO:0000256" key="2">
    <source>
        <dbReference type="ARBA" id="ARBA00022801"/>
    </source>
</evidence>
<comment type="caution">
    <text evidence="7">The sequence shown here is derived from an EMBL/GenBank/DDBJ whole genome shotgun (WGS) entry which is preliminary data.</text>
</comment>
<keyword evidence="3 4" id="KW-0326">Glycosidase</keyword>
<evidence type="ECO:0000256" key="3">
    <source>
        <dbReference type="ARBA" id="ARBA00023295"/>
    </source>
</evidence>
<evidence type="ECO:0000313" key="7">
    <source>
        <dbReference type="EMBL" id="CAJ1379891.1"/>
    </source>
</evidence>
<dbReference type="Pfam" id="PF00150">
    <property type="entry name" value="Cellulase"/>
    <property type="match status" value="1"/>
</dbReference>
<evidence type="ECO:0000256" key="4">
    <source>
        <dbReference type="RuleBase" id="RU361153"/>
    </source>
</evidence>
<accession>A0AA36MTY3</accession>
<dbReference type="GO" id="GO:0000272">
    <property type="term" value="P:polysaccharide catabolic process"/>
    <property type="evidence" value="ECO:0007669"/>
    <property type="project" value="InterPro"/>
</dbReference>
<keyword evidence="8" id="KW-1185">Reference proteome</keyword>
<dbReference type="PANTHER" id="PTHR31308:SF3">
    <property type="entry name" value="ENDOGLYCOCERAMIDASE"/>
    <property type="match status" value="1"/>
</dbReference>
<dbReference type="InterPro" id="IPR013780">
    <property type="entry name" value="Glyco_hydro_b"/>
</dbReference>
<protein>
    <recommendedName>
        <fullName evidence="6">Glycoside hydrolase family 5 domain-containing protein</fullName>
    </recommendedName>
</protein>
<gene>
    <name evidence="7" type="ORF">EVOR1521_LOCUS7986</name>
</gene>
<dbReference type="AlphaFoldDB" id="A0AA36MTY3"/>
<keyword evidence="2 4" id="KW-0378">Hydrolase</keyword>
<feature type="chain" id="PRO_5041242302" description="Glycoside hydrolase family 5 domain-containing protein" evidence="5">
    <location>
        <begin position="17"/>
        <end position="524"/>
    </location>
</feature>